<name>Q5N9V3_ORYSJ</name>
<dbReference type="Proteomes" id="UP000817658">
    <property type="component" value="Chromosome 1"/>
</dbReference>
<organism evidence="1">
    <name type="scientific">Oryza sativa subsp. japonica</name>
    <name type="common">Rice</name>
    <dbReference type="NCBI Taxonomy" id="39947"/>
    <lineage>
        <taxon>Eukaryota</taxon>
        <taxon>Viridiplantae</taxon>
        <taxon>Streptophyta</taxon>
        <taxon>Embryophyta</taxon>
        <taxon>Tracheophyta</taxon>
        <taxon>Spermatophyta</taxon>
        <taxon>Magnoliopsida</taxon>
        <taxon>Liliopsida</taxon>
        <taxon>Poales</taxon>
        <taxon>Poaceae</taxon>
        <taxon>BOP clade</taxon>
        <taxon>Oryzoideae</taxon>
        <taxon>Oryzeae</taxon>
        <taxon>Oryzinae</taxon>
        <taxon>Oryza</taxon>
        <taxon>Oryza sativa</taxon>
    </lineage>
</organism>
<accession>Q5N9V3</accession>
<evidence type="ECO:0000313" key="1">
    <source>
        <dbReference type="EMBL" id="BAD81702.1"/>
    </source>
</evidence>
<sequence>MADMPLVPLNRVHERRMDTERRTSHTDWWEDTRWQRWFRVRAVDVNADDVELQSFISCVFRVITREERGIEDSSFGDVVDRSMTSVQNCTWDANGVRNDKRCGVGVGGEGAVLVEEEKAEVGAVDLEVVEVRDEVEGEVWQGGGEWLEDMEGADQFVGGGGAQLRSFFNFQPFRNL</sequence>
<proteinExistence type="predicted"/>
<dbReference type="AlphaFoldDB" id="Q5N9V3"/>
<reference evidence="1" key="1">
    <citation type="journal article" date="2002" name="Nature">
        <title>The genome sequence and structure of rice chromosome 1.</title>
        <authorList>
            <person name="Sasaki T."/>
            <person name="Matsumoto T."/>
            <person name="Yamamoto K."/>
            <person name="Sakata K."/>
            <person name="Baba T."/>
            <person name="Katayose Y."/>
            <person name="Wu J."/>
            <person name="Niimura Y."/>
            <person name="Cheng Z."/>
            <person name="Nagamura Y."/>
            <person name="Antonio B.A."/>
            <person name="Kanamori H."/>
            <person name="Hosokawa S."/>
            <person name="Masukawa M."/>
            <person name="Arikawa K."/>
            <person name="Chiden Y."/>
            <person name="Hayashi M."/>
            <person name="Okamoto M."/>
            <person name="Ando T."/>
            <person name="Aoki H."/>
            <person name="Arita K."/>
            <person name="Hamada M."/>
            <person name="Harada C."/>
            <person name="Hijishita S."/>
            <person name="Honda M."/>
            <person name="Ichikawa Y."/>
            <person name="Idonuma A."/>
            <person name="Iijima M."/>
            <person name="Ikeda M."/>
            <person name="Ikeno M."/>
            <person name="Itoh S."/>
            <person name="Itoh T."/>
            <person name="Itoh Y."/>
            <person name="Itoh Y."/>
            <person name="Iwabuchi A."/>
            <person name="Kamiya K."/>
            <person name="Karasawa W."/>
            <person name="Katagiri S."/>
            <person name="Kikuta A."/>
            <person name="Kobayashi N."/>
            <person name="Kono I."/>
            <person name="Machita K."/>
            <person name="Maehara T."/>
            <person name="Mizuno H."/>
            <person name="Mizubayashi T."/>
            <person name="Mukai Y."/>
            <person name="Nagasaki H."/>
            <person name="Nakashima M."/>
            <person name="Nakama Y."/>
            <person name="Nakamichi Y."/>
            <person name="Nakamura M."/>
            <person name="Namiki N."/>
            <person name="Negishi M."/>
            <person name="Ohta I."/>
            <person name="Ono N."/>
            <person name="Saji S."/>
            <person name="Sakai K."/>
            <person name="Shibata M."/>
            <person name="Shimokawa T."/>
            <person name="Shomura A."/>
            <person name="Song J."/>
            <person name="Takazaki Y."/>
            <person name="Terasawa K."/>
            <person name="Tsuji K."/>
            <person name="Waki K."/>
            <person name="Yamagata H."/>
            <person name="Yamane H."/>
            <person name="Yoshiki S."/>
            <person name="Yoshihara R."/>
            <person name="Yukawa K."/>
            <person name="Zhong H."/>
            <person name="Iwama H."/>
            <person name="Endo T."/>
            <person name="Ito H."/>
            <person name="Hahn J.H."/>
            <person name="Kim H.I."/>
            <person name="Eun M.Y."/>
            <person name="Yano M."/>
            <person name="Jiang J."/>
            <person name="Gojobori T."/>
        </authorList>
    </citation>
    <scope>NUCLEOTIDE SEQUENCE</scope>
</reference>
<gene>
    <name evidence="1" type="ORF">P0031D11.35</name>
</gene>
<dbReference type="EMBL" id="AP003231">
    <property type="protein sequence ID" value="BAD81702.1"/>
    <property type="molecule type" value="Genomic_DNA"/>
</dbReference>
<protein>
    <submittedName>
        <fullName evidence="1">Uncharacterized protein</fullName>
    </submittedName>
</protein>